<proteinExistence type="predicted"/>
<evidence type="ECO:0000313" key="3">
    <source>
        <dbReference type="Proteomes" id="UP001500795"/>
    </source>
</evidence>
<comment type="caution">
    <text evidence="2">The sequence shown here is derived from an EMBL/GenBank/DDBJ whole genome shotgun (WGS) entry which is preliminary data.</text>
</comment>
<sequence length="271" mass="30792">MPWTKEHIQWLHDTGEVIAISTGENVPVYEFAYDVANEEVMSNWARHFRNHYCSDDEIEILKPEGQTKKDYLLNLKFPHKTKSPGPSIRSGDFAEILVADYLMFLHDYYVPRTRYDRKIIGNESSKGSDVLGFKQKNKIPSRKDELLIYEVKARLSENNVKNTLQTAIDDSSKDEARLAESLNGAKQRLYDQRDLAGMGIISRFQKNVDHPYKTKFGAAAILTDSSCCVETLAEASTNEHSSPAYLEMIVIRGPVLMSLVHALYERAANEA</sequence>
<feature type="domain" description="Anti-bacteriophage protein A/HamA C-terminal" evidence="1">
    <location>
        <begin position="11"/>
        <end position="267"/>
    </location>
</feature>
<dbReference type="Proteomes" id="UP001500795">
    <property type="component" value="Unassembled WGS sequence"/>
</dbReference>
<dbReference type="InterPro" id="IPR014976">
    <property type="entry name" value="AbpA_HamA_C"/>
</dbReference>
<dbReference type="EMBL" id="BAABCX010000001">
    <property type="protein sequence ID" value="GAA3531227.1"/>
    <property type="molecule type" value="Genomic_DNA"/>
</dbReference>
<name>A0ABP6VCI6_9GAMM</name>
<organism evidence="2 3">
    <name type="scientific">Zobellella aerophila</name>
    <dbReference type="NCBI Taxonomy" id="870480"/>
    <lineage>
        <taxon>Bacteria</taxon>
        <taxon>Pseudomonadati</taxon>
        <taxon>Pseudomonadota</taxon>
        <taxon>Gammaproteobacteria</taxon>
        <taxon>Aeromonadales</taxon>
        <taxon>Aeromonadaceae</taxon>
        <taxon>Zobellella</taxon>
    </lineage>
</organism>
<accession>A0ABP6VCI6</accession>
<evidence type="ECO:0000259" key="1">
    <source>
        <dbReference type="Pfam" id="PF08878"/>
    </source>
</evidence>
<protein>
    <recommendedName>
        <fullName evidence="1">Anti-bacteriophage protein A/HamA C-terminal domain-containing protein</fullName>
    </recommendedName>
</protein>
<reference evidence="3" key="1">
    <citation type="journal article" date="2019" name="Int. J. Syst. Evol. Microbiol.">
        <title>The Global Catalogue of Microorganisms (GCM) 10K type strain sequencing project: providing services to taxonomists for standard genome sequencing and annotation.</title>
        <authorList>
            <consortium name="The Broad Institute Genomics Platform"/>
            <consortium name="The Broad Institute Genome Sequencing Center for Infectious Disease"/>
            <person name="Wu L."/>
            <person name="Ma J."/>
        </authorList>
    </citation>
    <scope>NUCLEOTIDE SEQUENCE [LARGE SCALE GENOMIC DNA]</scope>
    <source>
        <strain evidence="3">JCM 17110</strain>
    </source>
</reference>
<dbReference type="RefSeq" id="WP_344955014.1">
    <property type="nucleotide sequence ID" value="NZ_BAABCX010000001.1"/>
</dbReference>
<keyword evidence="3" id="KW-1185">Reference proteome</keyword>
<gene>
    <name evidence="2" type="ORF">GCM10022394_08160</name>
</gene>
<evidence type="ECO:0000313" key="2">
    <source>
        <dbReference type="EMBL" id="GAA3531227.1"/>
    </source>
</evidence>
<dbReference type="Pfam" id="PF08878">
    <property type="entry name" value="HamA"/>
    <property type="match status" value="1"/>
</dbReference>